<dbReference type="Gene3D" id="1.10.630.10">
    <property type="entry name" value="Cytochrome P450"/>
    <property type="match status" value="1"/>
</dbReference>
<feature type="region of interest" description="Disordered" evidence="6">
    <location>
        <begin position="547"/>
        <end position="572"/>
    </location>
</feature>
<keyword evidence="5" id="KW-0503">Monooxygenase</keyword>
<protein>
    <recommendedName>
        <fullName evidence="10">Cytochrome P450</fullName>
    </recommendedName>
</protein>
<dbReference type="PANTHER" id="PTHR47944:SF16">
    <property type="entry name" value="CYTOCHROME P450 FAMILY 1 SUBFAMILY A POLYPEPTIDE 1"/>
    <property type="match status" value="1"/>
</dbReference>
<keyword evidence="7" id="KW-0472">Membrane</keyword>
<dbReference type="InterPro" id="IPR002401">
    <property type="entry name" value="Cyt_P450_E_grp-I"/>
</dbReference>
<keyword evidence="3 5" id="KW-0560">Oxidoreductase</keyword>
<dbReference type="SUPFAM" id="SSF48264">
    <property type="entry name" value="Cytochrome P450"/>
    <property type="match status" value="1"/>
</dbReference>
<evidence type="ECO:0000313" key="8">
    <source>
        <dbReference type="EMBL" id="CAK9269342.1"/>
    </source>
</evidence>
<dbReference type="InterPro" id="IPR001128">
    <property type="entry name" value="Cyt_P450"/>
</dbReference>
<dbReference type="Pfam" id="PF00067">
    <property type="entry name" value="p450"/>
    <property type="match status" value="1"/>
</dbReference>
<comment type="similarity">
    <text evidence="1 5">Belongs to the cytochrome P450 family.</text>
</comment>
<organism evidence="8 9">
    <name type="scientific">Sphagnum jensenii</name>
    <dbReference type="NCBI Taxonomy" id="128206"/>
    <lineage>
        <taxon>Eukaryota</taxon>
        <taxon>Viridiplantae</taxon>
        <taxon>Streptophyta</taxon>
        <taxon>Embryophyta</taxon>
        <taxon>Bryophyta</taxon>
        <taxon>Sphagnophytina</taxon>
        <taxon>Sphagnopsida</taxon>
        <taxon>Sphagnales</taxon>
        <taxon>Sphagnaceae</taxon>
        <taxon>Sphagnum</taxon>
    </lineage>
</organism>
<dbReference type="PRINTS" id="PR00463">
    <property type="entry name" value="EP450I"/>
</dbReference>
<reference evidence="8 9" key="1">
    <citation type="submission" date="2024-02" db="EMBL/GenBank/DDBJ databases">
        <authorList>
            <consortium name="ELIXIR-Norway"/>
            <consortium name="Elixir Norway"/>
        </authorList>
    </citation>
    <scope>NUCLEOTIDE SEQUENCE [LARGE SCALE GENOMIC DNA]</scope>
</reference>
<keyword evidence="7" id="KW-1133">Transmembrane helix</keyword>
<dbReference type="PANTHER" id="PTHR47944">
    <property type="entry name" value="CYTOCHROME P450 98A9"/>
    <property type="match status" value="1"/>
</dbReference>
<feature type="transmembrane region" description="Helical" evidence="7">
    <location>
        <begin position="12"/>
        <end position="33"/>
    </location>
</feature>
<keyword evidence="4 5" id="KW-0408">Iron</keyword>
<keyword evidence="9" id="KW-1185">Reference proteome</keyword>
<evidence type="ECO:0000256" key="3">
    <source>
        <dbReference type="ARBA" id="ARBA00023002"/>
    </source>
</evidence>
<dbReference type="PROSITE" id="PS00086">
    <property type="entry name" value="CYTOCHROME_P450"/>
    <property type="match status" value="1"/>
</dbReference>
<feature type="compositionally biased region" description="Pro residues" evidence="6">
    <location>
        <begin position="551"/>
        <end position="563"/>
    </location>
</feature>
<sequence>MSFDLKLGTSAKAMVVAVAVLVLLRNLVGPWFGQKILRRRTRRRPPGPFPIWPLLGSLPSVGKLPHRTYYYMSKKYGDVMQLKLGTVRVVVISSPEFAKEVLKTNDRVCASRPDDVSAHILVYGRKDVICAPYGDHWRAMRKVCALELLSPSRVAASQNIRTQEVSFFVNDIFKHSKEGKGALNMQSMLHETSMNEITRMLFKRSYCNKAHYTAEAQEFQEVALEMGKIAGVVNISDYVPCLKPFDVQGYVPIMKAVSARWDRFLSKIVADHLEELQGQQNNIMSSEHPSENKADAESKDFVDVMLSLRGTYNRSSRLENSTIKAVITDMICAGTDTSATTVEWALVELLRHPEAMKKSQEELDAVVGRERFVEESDLAALKYLQAVCKEAFRLHPPAPLIQHESIADCTVGGYHIPAKTRIVVNLWAVHRHPSAYDKPLEFNPSRFLKAEEVKEAAAGSACGDHIDLKGKDFQLIPFGSGRRMCPGMDLGLIMVQLKLARLIQSFTWQLPAGEKPEDLDMLENFSLATPKAIPLHVVATPRLPFHLYNPNPSPSSSPSPSPSPSASSSSSH</sequence>
<evidence type="ECO:0000256" key="6">
    <source>
        <dbReference type="SAM" id="MobiDB-lite"/>
    </source>
</evidence>
<dbReference type="Proteomes" id="UP001497444">
    <property type="component" value="Chromosome 2"/>
</dbReference>
<dbReference type="InterPro" id="IPR036396">
    <property type="entry name" value="Cyt_P450_sf"/>
</dbReference>
<keyword evidence="2 5" id="KW-0479">Metal-binding</keyword>
<dbReference type="CDD" id="cd20618">
    <property type="entry name" value="CYP71_clan"/>
    <property type="match status" value="1"/>
</dbReference>
<proteinExistence type="inferred from homology"/>
<accession>A0ABP0WSG3</accession>
<evidence type="ECO:0000256" key="2">
    <source>
        <dbReference type="ARBA" id="ARBA00022723"/>
    </source>
</evidence>
<evidence type="ECO:0000256" key="5">
    <source>
        <dbReference type="RuleBase" id="RU000461"/>
    </source>
</evidence>
<evidence type="ECO:0000256" key="4">
    <source>
        <dbReference type="ARBA" id="ARBA00023004"/>
    </source>
</evidence>
<keyword evidence="5" id="KW-0349">Heme</keyword>
<dbReference type="PRINTS" id="PR00385">
    <property type="entry name" value="P450"/>
</dbReference>
<evidence type="ECO:0008006" key="10">
    <source>
        <dbReference type="Google" id="ProtNLM"/>
    </source>
</evidence>
<dbReference type="EMBL" id="OZ020097">
    <property type="protein sequence ID" value="CAK9269342.1"/>
    <property type="molecule type" value="Genomic_DNA"/>
</dbReference>
<keyword evidence="7" id="KW-0812">Transmembrane</keyword>
<gene>
    <name evidence="8" type="ORF">CSSPJE1EN1_LOCUS14820</name>
</gene>
<evidence type="ECO:0000313" key="9">
    <source>
        <dbReference type="Proteomes" id="UP001497444"/>
    </source>
</evidence>
<evidence type="ECO:0000256" key="1">
    <source>
        <dbReference type="ARBA" id="ARBA00010617"/>
    </source>
</evidence>
<evidence type="ECO:0000256" key="7">
    <source>
        <dbReference type="SAM" id="Phobius"/>
    </source>
</evidence>
<name>A0ABP0WSG3_9BRYO</name>
<dbReference type="InterPro" id="IPR017972">
    <property type="entry name" value="Cyt_P450_CS"/>
</dbReference>